<keyword evidence="9 12" id="KW-0234">DNA repair</keyword>
<reference evidence="14 15" key="1">
    <citation type="submission" date="2019-03" db="EMBL/GenBank/DDBJ databases">
        <title>The complete genome sequence of Neokomagataea sp. Jb2 NBRC113641.</title>
        <authorList>
            <person name="Chua K.-O."/>
            <person name="Chan K.-G."/>
            <person name="See-Too W.-S."/>
        </authorList>
    </citation>
    <scope>NUCLEOTIDE SEQUENCE [LARGE SCALE GENOMIC DNA]</scope>
    <source>
        <strain evidence="14 15">Jb2</strain>
    </source>
</reference>
<evidence type="ECO:0000256" key="4">
    <source>
        <dbReference type="ARBA" id="ARBA00022763"/>
    </source>
</evidence>
<name>A0A506UMJ5_9PROT</name>
<dbReference type="GO" id="GO:0051539">
    <property type="term" value="F:4 iron, 4 sulfur cluster binding"/>
    <property type="evidence" value="ECO:0007669"/>
    <property type="project" value="UniProtKB-UniRule"/>
</dbReference>
<evidence type="ECO:0000259" key="13">
    <source>
        <dbReference type="SMART" id="SM00478"/>
    </source>
</evidence>
<dbReference type="SUPFAM" id="SSF48150">
    <property type="entry name" value="DNA-glycosylase"/>
    <property type="match status" value="1"/>
</dbReference>
<dbReference type="EC" id="4.2.99.18" evidence="12"/>
<dbReference type="GO" id="GO:0019104">
    <property type="term" value="F:DNA N-glycosylase activity"/>
    <property type="evidence" value="ECO:0007669"/>
    <property type="project" value="UniProtKB-UniRule"/>
</dbReference>
<evidence type="ECO:0000256" key="5">
    <source>
        <dbReference type="ARBA" id="ARBA00022801"/>
    </source>
</evidence>
<dbReference type="InterPro" id="IPR004036">
    <property type="entry name" value="Endonuclease-III-like_CS2"/>
</dbReference>
<keyword evidence="2 12" id="KW-0004">4Fe-4S</keyword>
<dbReference type="EMBL" id="SORZ01000002">
    <property type="protein sequence ID" value="TPW34576.1"/>
    <property type="molecule type" value="Genomic_DNA"/>
</dbReference>
<dbReference type="Pfam" id="PF00730">
    <property type="entry name" value="HhH-GPD"/>
    <property type="match status" value="1"/>
</dbReference>
<feature type="binding site" evidence="12">
    <location>
        <position position="194"/>
    </location>
    <ligand>
        <name>[4Fe-4S] cluster</name>
        <dbReference type="ChEBI" id="CHEBI:49883"/>
    </ligand>
</feature>
<dbReference type="HAMAP" id="MF_00942">
    <property type="entry name" value="Nth"/>
    <property type="match status" value="1"/>
</dbReference>
<dbReference type="SMART" id="SM00478">
    <property type="entry name" value="ENDO3c"/>
    <property type="match status" value="1"/>
</dbReference>
<comment type="caution">
    <text evidence="14">The sequence shown here is derived from an EMBL/GenBank/DDBJ whole genome shotgun (WGS) entry which is preliminary data.</text>
</comment>
<dbReference type="Pfam" id="PF00633">
    <property type="entry name" value="HHH"/>
    <property type="match status" value="1"/>
</dbReference>
<keyword evidence="14" id="KW-0255">Endonuclease</keyword>
<dbReference type="GO" id="GO:0003677">
    <property type="term" value="F:DNA binding"/>
    <property type="evidence" value="ECO:0007669"/>
    <property type="project" value="UniProtKB-UniRule"/>
</dbReference>
<dbReference type="Gene3D" id="1.10.1670.10">
    <property type="entry name" value="Helix-hairpin-Helix base-excision DNA repair enzymes (C-terminal)"/>
    <property type="match status" value="1"/>
</dbReference>
<organism evidence="14 15">
    <name type="scientific">Oecophyllibacter saccharovorans</name>
    <dbReference type="NCBI Taxonomy" id="2558360"/>
    <lineage>
        <taxon>Bacteria</taxon>
        <taxon>Pseudomonadati</taxon>
        <taxon>Pseudomonadota</taxon>
        <taxon>Alphaproteobacteria</taxon>
        <taxon>Acetobacterales</taxon>
        <taxon>Acetobacteraceae</taxon>
        <taxon>Oecophyllibacter</taxon>
    </lineage>
</organism>
<feature type="binding site" evidence="12">
    <location>
        <position position="203"/>
    </location>
    <ligand>
        <name>[4Fe-4S] cluster</name>
        <dbReference type="ChEBI" id="CHEBI:49883"/>
    </ligand>
</feature>
<dbReference type="SMART" id="SM00525">
    <property type="entry name" value="FES"/>
    <property type="match status" value="1"/>
</dbReference>
<keyword evidence="15" id="KW-1185">Reference proteome</keyword>
<keyword evidence="6 12" id="KW-0408">Iron</keyword>
<dbReference type="InterPro" id="IPR003265">
    <property type="entry name" value="HhH-GPD_domain"/>
</dbReference>
<dbReference type="AlphaFoldDB" id="A0A506UMJ5"/>
<feature type="domain" description="HhH-GPD" evidence="13">
    <location>
        <begin position="38"/>
        <end position="185"/>
    </location>
</feature>
<keyword evidence="3 12" id="KW-0479">Metal-binding</keyword>
<keyword evidence="10 12" id="KW-0456">Lyase</keyword>
<evidence type="ECO:0000256" key="10">
    <source>
        <dbReference type="ARBA" id="ARBA00023239"/>
    </source>
</evidence>
<evidence type="ECO:0000256" key="2">
    <source>
        <dbReference type="ARBA" id="ARBA00022485"/>
    </source>
</evidence>
<dbReference type="PANTHER" id="PTHR10359">
    <property type="entry name" value="A/G-SPECIFIC ADENINE GLYCOSYLASE/ENDONUCLEASE III"/>
    <property type="match status" value="1"/>
</dbReference>
<dbReference type="InterPro" id="IPR003651">
    <property type="entry name" value="Endonuclease3_FeS-loop_motif"/>
</dbReference>
<keyword evidence="4 12" id="KW-0227">DNA damage</keyword>
<keyword evidence="11 12" id="KW-0326">Glycosidase</keyword>
<dbReference type="PANTHER" id="PTHR10359:SF18">
    <property type="entry name" value="ENDONUCLEASE III"/>
    <property type="match status" value="1"/>
</dbReference>
<dbReference type="GO" id="GO:0140078">
    <property type="term" value="F:class I DNA-(apurinic or apyrimidinic site) endonuclease activity"/>
    <property type="evidence" value="ECO:0007669"/>
    <property type="project" value="UniProtKB-EC"/>
</dbReference>
<feature type="binding site" evidence="12">
    <location>
        <position position="197"/>
    </location>
    <ligand>
        <name>[4Fe-4S] cluster</name>
        <dbReference type="ChEBI" id="CHEBI:49883"/>
    </ligand>
</feature>
<evidence type="ECO:0000313" key="15">
    <source>
        <dbReference type="Proteomes" id="UP000315037"/>
    </source>
</evidence>
<comment type="similarity">
    <text evidence="1 12">Belongs to the Nth/MutY family.</text>
</comment>
<accession>A0A506UMJ5</accession>
<sequence length="273" mass="30114">MSRPAVRAFMHRLSEVFPNPRTELVYRNHFELLVCVVLSAQATDKSVNQAAPALFAVAPTPEAMAALGEEGIAPYIRKIGLWRAKARNLALLARQLIERHNGEVPDTRPELEALAGVGHKTAGVILNVAFGQPTLAVDTHIFRVSNRTGLAPGKNVLTVEEELLARIPPDQIMPAHHEILLLGRYICKARTPECWQCPTAKWCLFSEKNLSPSEKLRESSGQQLAKDLAHVRRVADESVAIETVTEVTEKVRVTVEADPPAANQENQEDCQES</sequence>
<evidence type="ECO:0000256" key="7">
    <source>
        <dbReference type="ARBA" id="ARBA00023014"/>
    </source>
</evidence>
<evidence type="ECO:0000256" key="6">
    <source>
        <dbReference type="ARBA" id="ARBA00023004"/>
    </source>
</evidence>
<dbReference type="GO" id="GO:0046872">
    <property type="term" value="F:metal ion binding"/>
    <property type="evidence" value="ECO:0007669"/>
    <property type="project" value="UniProtKB-KW"/>
</dbReference>
<dbReference type="GO" id="GO:0006285">
    <property type="term" value="P:base-excision repair, AP site formation"/>
    <property type="evidence" value="ECO:0007669"/>
    <property type="project" value="TreeGrafter"/>
</dbReference>
<dbReference type="Gene3D" id="1.10.340.30">
    <property type="entry name" value="Hypothetical protein, domain 2"/>
    <property type="match status" value="1"/>
</dbReference>
<evidence type="ECO:0000256" key="1">
    <source>
        <dbReference type="ARBA" id="ARBA00008343"/>
    </source>
</evidence>
<comment type="catalytic activity">
    <reaction evidence="12">
        <text>2'-deoxyribonucleotide-(2'-deoxyribose 5'-phosphate)-2'-deoxyribonucleotide-DNA = a 3'-end 2'-deoxyribonucleotide-(2,3-dehydro-2,3-deoxyribose 5'-phosphate)-DNA + a 5'-end 5'-phospho-2'-deoxyribonucleoside-DNA + H(+)</text>
        <dbReference type="Rhea" id="RHEA:66592"/>
        <dbReference type="Rhea" id="RHEA-COMP:13180"/>
        <dbReference type="Rhea" id="RHEA-COMP:16897"/>
        <dbReference type="Rhea" id="RHEA-COMP:17067"/>
        <dbReference type="ChEBI" id="CHEBI:15378"/>
        <dbReference type="ChEBI" id="CHEBI:136412"/>
        <dbReference type="ChEBI" id="CHEBI:157695"/>
        <dbReference type="ChEBI" id="CHEBI:167181"/>
        <dbReference type="EC" id="4.2.99.18"/>
    </reaction>
</comment>
<keyword evidence="5 12" id="KW-0378">Hydrolase</keyword>
<evidence type="ECO:0000256" key="12">
    <source>
        <dbReference type="HAMAP-Rule" id="MF_00942"/>
    </source>
</evidence>
<dbReference type="CDD" id="cd00056">
    <property type="entry name" value="ENDO3c"/>
    <property type="match status" value="1"/>
</dbReference>
<dbReference type="FunFam" id="1.10.340.30:FF:000001">
    <property type="entry name" value="Endonuclease III"/>
    <property type="match status" value="1"/>
</dbReference>
<dbReference type="FunFam" id="1.10.1670.10:FF:000001">
    <property type="entry name" value="Endonuclease III"/>
    <property type="match status" value="1"/>
</dbReference>
<keyword evidence="14" id="KW-0540">Nuclease</keyword>
<feature type="binding site" evidence="12">
    <location>
        <position position="187"/>
    </location>
    <ligand>
        <name>[4Fe-4S] cluster</name>
        <dbReference type="ChEBI" id="CHEBI:49883"/>
    </ligand>
</feature>
<evidence type="ECO:0000256" key="8">
    <source>
        <dbReference type="ARBA" id="ARBA00023125"/>
    </source>
</evidence>
<evidence type="ECO:0000256" key="3">
    <source>
        <dbReference type="ARBA" id="ARBA00022723"/>
    </source>
</evidence>
<keyword evidence="8 12" id="KW-0238">DNA-binding</keyword>
<comment type="cofactor">
    <cofactor evidence="12">
        <name>[4Fe-4S] cluster</name>
        <dbReference type="ChEBI" id="CHEBI:49883"/>
    </cofactor>
    <text evidence="12">Binds 1 [4Fe-4S] cluster.</text>
</comment>
<dbReference type="Proteomes" id="UP000315037">
    <property type="component" value="Unassembled WGS sequence"/>
</dbReference>
<evidence type="ECO:0000256" key="11">
    <source>
        <dbReference type="ARBA" id="ARBA00023295"/>
    </source>
</evidence>
<dbReference type="NCBIfam" id="TIGR01083">
    <property type="entry name" value="nth"/>
    <property type="match status" value="1"/>
</dbReference>
<dbReference type="InterPro" id="IPR000445">
    <property type="entry name" value="HhH_motif"/>
</dbReference>
<comment type="function">
    <text evidence="12">DNA repair enzyme that has both DNA N-glycosylase activity and AP-lyase activity. The DNA N-glycosylase activity releases various damaged pyrimidines from DNA by cleaving the N-glycosidic bond, leaving an AP (apurinic/apyrimidinic) site. The AP-lyase activity cleaves the phosphodiester bond 3' to the AP site by a beta-elimination, leaving a 3'-terminal unsaturated sugar and a product with a terminal 5'-phosphate.</text>
</comment>
<dbReference type="InterPro" id="IPR005759">
    <property type="entry name" value="Nth"/>
</dbReference>
<gene>
    <name evidence="12 14" type="primary">nth</name>
    <name evidence="14" type="ORF">E3202_07200</name>
</gene>
<dbReference type="PROSITE" id="PS01155">
    <property type="entry name" value="ENDONUCLEASE_III_2"/>
    <property type="match status" value="1"/>
</dbReference>
<protein>
    <recommendedName>
        <fullName evidence="12">Endonuclease III</fullName>
        <ecNumber evidence="12">4.2.99.18</ecNumber>
    </recommendedName>
    <alternativeName>
        <fullName evidence="12">DNA-(apurinic or apyrimidinic site) lyase</fullName>
    </alternativeName>
</protein>
<dbReference type="InterPro" id="IPR011257">
    <property type="entry name" value="DNA_glycosylase"/>
</dbReference>
<proteinExistence type="inferred from homology"/>
<dbReference type="InterPro" id="IPR023170">
    <property type="entry name" value="HhH_base_excis_C"/>
</dbReference>
<evidence type="ECO:0000256" key="9">
    <source>
        <dbReference type="ARBA" id="ARBA00023204"/>
    </source>
</evidence>
<evidence type="ECO:0000313" key="14">
    <source>
        <dbReference type="EMBL" id="TPW34576.1"/>
    </source>
</evidence>
<keyword evidence="7 12" id="KW-0411">Iron-sulfur</keyword>